<accession>A0A6J7QT10</accession>
<keyword evidence="2" id="KW-1133">Transmembrane helix</keyword>
<sequence length="248" mass="24192">MTQQDTPESNPAPDHSGGTPEFVAPLAFESPLNSSSPKARGSRRTRVGTRVAIAALGVGALGFVGTAFAASATTSAPDPSATSAAEPAPNDPDAPGNGPGRMGARANGPMGAPGQGPRHAGGDGAGTRAGGLGIGRGGAIHGSAVVPKAGGGYQTVDGQRGTVTAVSADSITVHSEDGFDKTYVVNADTVVNGQAGGITTVKVDDKVAIMGIEAGDTTTAVHIRDRTQGGKGAKPLAPPNPAPTASTT</sequence>
<proteinExistence type="predicted"/>
<dbReference type="EMBL" id="CAFBND010000093">
    <property type="protein sequence ID" value="CAB4953484.1"/>
    <property type="molecule type" value="Genomic_DNA"/>
</dbReference>
<dbReference type="EMBL" id="CAFBPU010000002">
    <property type="protein sequence ID" value="CAB5018883.1"/>
    <property type="molecule type" value="Genomic_DNA"/>
</dbReference>
<name>A0A6J7QT10_9ZZZZ</name>
<evidence type="ECO:0000313" key="5">
    <source>
        <dbReference type="EMBL" id="CAB5018883.1"/>
    </source>
</evidence>
<organism evidence="5">
    <name type="scientific">freshwater metagenome</name>
    <dbReference type="NCBI Taxonomy" id="449393"/>
    <lineage>
        <taxon>unclassified sequences</taxon>
        <taxon>metagenomes</taxon>
        <taxon>ecological metagenomes</taxon>
    </lineage>
</organism>
<keyword evidence="2" id="KW-0472">Membrane</keyword>
<feature type="compositionally biased region" description="Low complexity" evidence="1">
    <location>
        <begin position="73"/>
        <end position="96"/>
    </location>
</feature>
<evidence type="ECO:0000313" key="4">
    <source>
        <dbReference type="EMBL" id="CAB4953484.1"/>
    </source>
</evidence>
<evidence type="ECO:0000256" key="2">
    <source>
        <dbReference type="SAM" id="Phobius"/>
    </source>
</evidence>
<evidence type="ECO:0000256" key="1">
    <source>
        <dbReference type="SAM" id="MobiDB-lite"/>
    </source>
</evidence>
<feature type="transmembrane region" description="Helical" evidence="2">
    <location>
        <begin position="47"/>
        <end position="70"/>
    </location>
</feature>
<reference evidence="5" key="1">
    <citation type="submission" date="2020-05" db="EMBL/GenBank/DDBJ databases">
        <authorList>
            <person name="Chiriac C."/>
            <person name="Salcher M."/>
            <person name="Ghai R."/>
            <person name="Kavagutti S V."/>
        </authorList>
    </citation>
    <scope>NUCLEOTIDE SEQUENCE</scope>
</reference>
<protein>
    <submittedName>
        <fullName evidence="5">Unannotated protein</fullName>
    </submittedName>
</protein>
<dbReference type="AlphaFoldDB" id="A0A6J7QT10"/>
<keyword evidence="2" id="KW-0812">Transmembrane</keyword>
<feature type="region of interest" description="Disordered" evidence="1">
    <location>
        <begin position="226"/>
        <end position="248"/>
    </location>
</feature>
<feature type="region of interest" description="Disordered" evidence="1">
    <location>
        <begin position="73"/>
        <end position="133"/>
    </location>
</feature>
<feature type="compositionally biased region" description="Gly residues" evidence="1">
    <location>
        <begin position="122"/>
        <end position="133"/>
    </location>
</feature>
<evidence type="ECO:0000313" key="3">
    <source>
        <dbReference type="EMBL" id="CAB4849847.1"/>
    </source>
</evidence>
<feature type="region of interest" description="Disordered" evidence="1">
    <location>
        <begin position="1"/>
        <end position="46"/>
    </location>
</feature>
<gene>
    <name evidence="3" type="ORF">UFOPK3268_00866</name>
    <name evidence="4" type="ORF">UFOPK3752_01812</name>
    <name evidence="5" type="ORF">UFOPK4150_00117</name>
</gene>
<dbReference type="EMBL" id="CAFBIZ010000098">
    <property type="protein sequence ID" value="CAB4849847.1"/>
    <property type="molecule type" value="Genomic_DNA"/>
</dbReference>